<comment type="caution">
    <text evidence="3">The sequence shown here is derived from an EMBL/GenBank/DDBJ whole genome shotgun (WGS) entry which is preliminary data.</text>
</comment>
<dbReference type="Proteomes" id="UP001530293">
    <property type="component" value="Unassembled WGS sequence"/>
</dbReference>
<feature type="region of interest" description="Disordered" evidence="1">
    <location>
        <begin position="351"/>
        <end position="387"/>
    </location>
</feature>
<dbReference type="EMBL" id="JALLBG020000108">
    <property type="protein sequence ID" value="KAL3764235.1"/>
    <property type="molecule type" value="Genomic_DNA"/>
</dbReference>
<feature type="region of interest" description="Disordered" evidence="1">
    <location>
        <begin position="242"/>
        <end position="262"/>
    </location>
</feature>
<organism evidence="3 4">
    <name type="scientific">Discostella pseudostelligera</name>
    <dbReference type="NCBI Taxonomy" id="259834"/>
    <lineage>
        <taxon>Eukaryota</taxon>
        <taxon>Sar</taxon>
        <taxon>Stramenopiles</taxon>
        <taxon>Ochrophyta</taxon>
        <taxon>Bacillariophyta</taxon>
        <taxon>Coscinodiscophyceae</taxon>
        <taxon>Thalassiosirophycidae</taxon>
        <taxon>Stephanodiscales</taxon>
        <taxon>Stephanodiscaceae</taxon>
        <taxon>Discostella</taxon>
    </lineage>
</organism>
<keyword evidence="2" id="KW-0812">Transmembrane</keyword>
<evidence type="ECO:0000256" key="1">
    <source>
        <dbReference type="SAM" id="MobiDB-lite"/>
    </source>
</evidence>
<proteinExistence type="predicted"/>
<evidence type="ECO:0008006" key="5">
    <source>
        <dbReference type="Google" id="ProtNLM"/>
    </source>
</evidence>
<name>A0ABD3MUU0_9STRA</name>
<evidence type="ECO:0000313" key="4">
    <source>
        <dbReference type="Proteomes" id="UP001530293"/>
    </source>
</evidence>
<gene>
    <name evidence="3" type="ORF">ACHAWU_004047</name>
</gene>
<protein>
    <recommendedName>
        <fullName evidence="5">EGF-like domain-containing protein</fullName>
    </recommendedName>
</protein>
<keyword evidence="2" id="KW-0472">Membrane</keyword>
<accession>A0ABD3MUU0</accession>
<sequence length="387" mass="42594">MTSRHLADEQAGDKIVACTAARADLVHGCYHGSACIDMSNDDELLDRYCECDTTTDILTAGLMCEYRATSICTTTEYVLDQFCVNGGLCKSFVKGSASHPGCICKTGVWEGDHCEFAHGVLMDDALDMFHERKIALASELGVNKSKSAEVSTTAIKLGDTVVEVDRKGTPLFLVVAAVIAMLAVVVGLSIFTVRKLRQRRLQVCEEEYESISFSSSASPKSSHDSFSTPPLDVFLSSRKVEERSADENSNMLSPGSDAQDYDANDNVELLDAETSRMIEVQFENHVLHHNRERRNLEMSNEEFRESDSTFDFEDESIDGEIGLQRRKVMINCSKSIRPKILSSLAEIDEMDVHENEESSLPCHSGGGTDLGGDGDEDEDSDDGTYFV</sequence>
<evidence type="ECO:0000256" key="2">
    <source>
        <dbReference type="SAM" id="Phobius"/>
    </source>
</evidence>
<feature type="transmembrane region" description="Helical" evidence="2">
    <location>
        <begin position="171"/>
        <end position="193"/>
    </location>
</feature>
<feature type="compositionally biased region" description="Acidic residues" evidence="1">
    <location>
        <begin position="372"/>
        <end position="387"/>
    </location>
</feature>
<keyword evidence="2" id="KW-1133">Transmembrane helix</keyword>
<dbReference type="AlphaFoldDB" id="A0ABD3MUU0"/>
<keyword evidence="4" id="KW-1185">Reference proteome</keyword>
<evidence type="ECO:0000313" key="3">
    <source>
        <dbReference type="EMBL" id="KAL3764235.1"/>
    </source>
</evidence>
<reference evidence="3 4" key="1">
    <citation type="submission" date="2024-10" db="EMBL/GenBank/DDBJ databases">
        <title>Updated reference genomes for cyclostephanoid diatoms.</title>
        <authorList>
            <person name="Roberts W.R."/>
            <person name="Alverson A.J."/>
        </authorList>
    </citation>
    <scope>NUCLEOTIDE SEQUENCE [LARGE SCALE GENOMIC DNA]</scope>
    <source>
        <strain evidence="3 4">AJA232-27</strain>
    </source>
</reference>